<dbReference type="STRING" id="197221.gene:10748083"/>
<proteinExistence type="predicted"/>
<dbReference type="PANTHER" id="PTHR36049:SF3">
    <property type="match status" value="1"/>
</dbReference>
<name>Q8DIU8_THEVB</name>
<keyword evidence="1" id="KW-1133">Transmembrane helix</keyword>
<reference evidence="2 3" key="1">
    <citation type="journal article" date="2002" name="DNA Res.">
        <title>Complete genome structure of the thermophilic cyanobacterium Thermosynechococcus elongatus BP-1.</title>
        <authorList>
            <person name="Nakamura Y."/>
            <person name="Kaneko T."/>
            <person name="Sato S."/>
            <person name="Ikeuchi M."/>
            <person name="Katoh H."/>
            <person name="Sasamoto S."/>
            <person name="Watanabe A."/>
            <person name="Iriguchi M."/>
            <person name="Kawashima K."/>
            <person name="Kimura T."/>
            <person name="Kishida Y."/>
            <person name="Kiyokawa C."/>
            <person name="Kohara M."/>
            <person name="Matsumoto M."/>
            <person name="Matsuno A."/>
            <person name="Nakazaki N."/>
            <person name="Shimpo S."/>
            <person name="Sugimoto M."/>
            <person name="Takeuchi C."/>
            <person name="Yamada M."/>
            <person name="Tabata S."/>
        </authorList>
    </citation>
    <scope>NUCLEOTIDE SEQUENCE [LARGE SCALE GENOMIC DNA]</scope>
    <source>
        <strain evidence="3">IAM M-273 / NIES-2133 / BP-1</strain>
    </source>
</reference>
<gene>
    <name evidence="2" type="primary">ycf33</name>
</gene>
<dbReference type="EMBL" id="BA000039">
    <property type="protein sequence ID" value="BAC09035.1"/>
    <property type="molecule type" value="Genomic_DNA"/>
</dbReference>
<dbReference type="eggNOG" id="ENOG50330BX">
    <property type="taxonomic scope" value="Bacteria"/>
</dbReference>
<dbReference type="Pfam" id="PF05421">
    <property type="entry name" value="DUF751"/>
    <property type="match status" value="1"/>
</dbReference>
<evidence type="ECO:0000313" key="2">
    <source>
        <dbReference type="EMBL" id="BAC09035.1"/>
    </source>
</evidence>
<feature type="transmembrane region" description="Helical" evidence="1">
    <location>
        <begin position="31"/>
        <end position="51"/>
    </location>
</feature>
<dbReference type="PATRIC" id="fig|197221.4.peg.1555"/>
<dbReference type="RefSeq" id="WP_011057323.1">
    <property type="nucleotide sequence ID" value="NC_004113.1"/>
</dbReference>
<accession>Q8DIU8</accession>
<keyword evidence="1" id="KW-0812">Transmembrane</keyword>
<sequence length="84" mass="9289">MKAISSPLASPSEEHQSMDGFWENVLRYQRYFVTVLLGVVWNFVEPLVPLFKRPLSAIALIGLIVGLLTFVALTLRAMLGLTAA</sequence>
<protein>
    <submittedName>
        <fullName evidence="2">Ycf33 protein</fullName>
    </submittedName>
</protein>
<dbReference type="EnsemblBacteria" id="BAC09035">
    <property type="protein sequence ID" value="BAC09035"/>
    <property type="gene ID" value="BAC09035"/>
</dbReference>
<evidence type="ECO:0000313" key="3">
    <source>
        <dbReference type="Proteomes" id="UP000000440"/>
    </source>
</evidence>
<keyword evidence="1" id="KW-0472">Membrane</keyword>
<feature type="transmembrane region" description="Helical" evidence="1">
    <location>
        <begin position="57"/>
        <end position="79"/>
    </location>
</feature>
<dbReference type="Proteomes" id="UP000000440">
    <property type="component" value="Chromosome"/>
</dbReference>
<keyword evidence="3" id="KW-1185">Reference proteome</keyword>
<dbReference type="InterPro" id="IPR008470">
    <property type="entry name" value="Uncharacterised_Ycf33"/>
</dbReference>
<evidence type="ECO:0000256" key="1">
    <source>
        <dbReference type="SAM" id="Phobius"/>
    </source>
</evidence>
<dbReference type="PANTHER" id="PTHR36049">
    <property type="entry name" value="TRANSMEMBRANE PROTEIN"/>
    <property type="match status" value="1"/>
</dbReference>
<organism evidence="2 3">
    <name type="scientific">Thermosynechococcus vestitus (strain NIES-2133 / IAM M-273 / BP-1)</name>
    <dbReference type="NCBI Taxonomy" id="197221"/>
    <lineage>
        <taxon>Bacteria</taxon>
        <taxon>Bacillati</taxon>
        <taxon>Cyanobacteriota</taxon>
        <taxon>Cyanophyceae</taxon>
        <taxon>Acaryochloridales</taxon>
        <taxon>Thermosynechococcaceae</taxon>
        <taxon>Thermosynechococcus</taxon>
    </lineage>
</organism>
<dbReference type="KEGG" id="tel:tsr1483"/>
<dbReference type="AlphaFoldDB" id="Q8DIU8"/>